<dbReference type="Gene3D" id="3.20.20.140">
    <property type="entry name" value="Metal-dependent hydrolases"/>
    <property type="match status" value="1"/>
</dbReference>
<comment type="caution">
    <text evidence="7">The sequence shown here is derived from an EMBL/GenBank/DDBJ whole genome shotgun (WGS) entry which is preliminary data.</text>
</comment>
<dbReference type="PIRSF" id="PIRSF038994">
    <property type="entry name" value="NagA"/>
    <property type="match status" value="1"/>
</dbReference>
<name>A0ABS4ITF1_9BACL</name>
<dbReference type="Proteomes" id="UP001519287">
    <property type="component" value="Unassembled WGS sequence"/>
</dbReference>
<proteinExistence type="inferred from homology"/>
<keyword evidence="2" id="KW-0479">Metal-binding</keyword>
<dbReference type="RefSeq" id="WP_209971594.1">
    <property type="nucleotide sequence ID" value="NZ_JAGGLB010000006.1"/>
</dbReference>
<evidence type="ECO:0000256" key="4">
    <source>
        <dbReference type="PIRNR" id="PIRNR038994"/>
    </source>
</evidence>
<dbReference type="InterPro" id="IPR032466">
    <property type="entry name" value="Metal_Hydrolase"/>
</dbReference>
<reference evidence="7 8" key="1">
    <citation type="submission" date="2021-03" db="EMBL/GenBank/DDBJ databases">
        <title>Genomic Encyclopedia of Type Strains, Phase IV (KMG-IV): sequencing the most valuable type-strain genomes for metagenomic binning, comparative biology and taxonomic classification.</title>
        <authorList>
            <person name="Goeker M."/>
        </authorList>
    </citation>
    <scope>NUCLEOTIDE SEQUENCE [LARGE SCALE GENOMIC DNA]</scope>
    <source>
        <strain evidence="7 8">DSM 26048</strain>
    </source>
</reference>
<sequence length="417" mass="45164">MVNPRDLSENQSGQVEQQDRQDQRELLLEGRHYVTGEAIRVRLVDGVIQQIESLSEDAEGSIAADPDSAKLNWIGPGLVDLQVNGHGGFDLNTHPLSVQQVTDLTAALWQEGVTAYLPTIITHDSDNIELAVRIIAEACHQDERTANSIAGIHLEGPFISPEDGARGAHDLAYVKAPDWDLVQRWQEAAEGRITLLTMSPEWPDAPAFIARCVEHGIVVSIGHTAATSEQIAAAVAAGATMSTHLGNGAHLMLPRHPNYIWEQLAQENLWSCVIADGFHVPSSFLQVARKVKQGKFLLVSDAVLYSGMSPGVYNNPVMGTVVLEPDGRLHLQRDERLLAGSAQMLTHGIAHLVKQRICTLAEAWDASSIGPSEAMGLTAQAGLAVGAPADLVVFKQGEDEKLQILETYKRGCKVYGQ</sequence>
<evidence type="ECO:0000256" key="1">
    <source>
        <dbReference type="ARBA" id="ARBA00010716"/>
    </source>
</evidence>
<dbReference type="EC" id="3.5.1.25" evidence="7"/>
<feature type="domain" description="Amidohydrolase-related" evidence="6">
    <location>
        <begin position="76"/>
        <end position="400"/>
    </location>
</feature>
<evidence type="ECO:0000256" key="2">
    <source>
        <dbReference type="ARBA" id="ARBA00022723"/>
    </source>
</evidence>
<dbReference type="PANTHER" id="PTHR11113:SF14">
    <property type="entry name" value="N-ACETYLGLUCOSAMINE-6-PHOSPHATE DEACETYLASE"/>
    <property type="match status" value="1"/>
</dbReference>
<evidence type="ECO:0000256" key="5">
    <source>
        <dbReference type="SAM" id="MobiDB-lite"/>
    </source>
</evidence>
<evidence type="ECO:0000256" key="3">
    <source>
        <dbReference type="ARBA" id="ARBA00022801"/>
    </source>
</evidence>
<keyword evidence="8" id="KW-1185">Reference proteome</keyword>
<dbReference type="PANTHER" id="PTHR11113">
    <property type="entry name" value="N-ACETYLGLUCOSAMINE-6-PHOSPHATE DEACETYLASE"/>
    <property type="match status" value="1"/>
</dbReference>
<evidence type="ECO:0000313" key="8">
    <source>
        <dbReference type="Proteomes" id="UP001519287"/>
    </source>
</evidence>
<dbReference type="InterPro" id="IPR006680">
    <property type="entry name" value="Amidohydro-rel"/>
</dbReference>
<dbReference type="EMBL" id="JAGGLB010000006">
    <property type="protein sequence ID" value="MBP1990847.1"/>
    <property type="molecule type" value="Genomic_DNA"/>
</dbReference>
<keyword evidence="4" id="KW-0119">Carbohydrate metabolism</keyword>
<dbReference type="Pfam" id="PF01979">
    <property type="entry name" value="Amidohydro_1"/>
    <property type="match status" value="1"/>
</dbReference>
<evidence type="ECO:0000313" key="7">
    <source>
        <dbReference type="EMBL" id="MBP1990847.1"/>
    </source>
</evidence>
<dbReference type="InterPro" id="IPR003764">
    <property type="entry name" value="GlcNAc_6-P_deAcase"/>
</dbReference>
<dbReference type="GO" id="GO:0008448">
    <property type="term" value="F:N-acetylglucosamine-6-phosphate deacetylase activity"/>
    <property type="evidence" value="ECO:0007669"/>
    <property type="project" value="UniProtKB-EC"/>
</dbReference>
<feature type="region of interest" description="Disordered" evidence="5">
    <location>
        <begin position="1"/>
        <end position="22"/>
    </location>
</feature>
<protein>
    <submittedName>
        <fullName evidence="7">N-acetylglucosamine-6-phosphate deacetylase</fullName>
        <ecNumber evidence="7">3.5.1.25</ecNumber>
    </submittedName>
</protein>
<comment type="similarity">
    <text evidence="1 4">Belongs to the metallo-dependent hydrolases superfamily. NagA family.</text>
</comment>
<dbReference type="SUPFAM" id="SSF51556">
    <property type="entry name" value="Metallo-dependent hydrolases"/>
    <property type="match status" value="1"/>
</dbReference>
<keyword evidence="3 4" id="KW-0378">Hydrolase</keyword>
<accession>A0ABS4ITF1</accession>
<gene>
    <name evidence="7" type="ORF">J2Z66_002453</name>
</gene>
<organism evidence="7 8">
    <name type="scientific">Paenibacillus eucommiae</name>
    <dbReference type="NCBI Taxonomy" id="1355755"/>
    <lineage>
        <taxon>Bacteria</taxon>
        <taxon>Bacillati</taxon>
        <taxon>Bacillota</taxon>
        <taxon>Bacilli</taxon>
        <taxon>Bacillales</taxon>
        <taxon>Paenibacillaceae</taxon>
        <taxon>Paenibacillus</taxon>
    </lineage>
</organism>
<evidence type="ECO:0000259" key="6">
    <source>
        <dbReference type="Pfam" id="PF01979"/>
    </source>
</evidence>